<gene>
    <name evidence="4" type="ORF">QR721_12385</name>
</gene>
<dbReference type="RefSeq" id="WP_348027431.1">
    <property type="nucleotide sequence ID" value="NZ_CP129113.1"/>
</dbReference>
<evidence type="ECO:0000313" key="4">
    <source>
        <dbReference type="EMBL" id="WLV24423.1"/>
    </source>
</evidence>
<keyword evidence="5" id="KW-1185">Reference proteome</keyword>
<dbReference type="InterPro" id="IPR001119">
    <property type="entry name" value="SLH_dom"/>
</dbReference>
<dbReference type="PROSITE" id="PS51272">
    <property type="entry name" value="SLH"/>
    <property type="match status" value="2"/>
</dbReference>
<dbReference type="Pfam" id="PF07532">
    <property type="entry name" value="Big_4"/>
    <property type="match status" value="1"/>
</dbReference>
<feature type="chain" id="PRO_5045937655" evidence="2">
    <location>
        <begin position="31"/>
        <end position="1101"/>
    </location>
</feature>
<dbReference type="Gene3D" id="2.60.40.1220">
    <property type="match status" value="2"/>
</dbReference>
<proteinExistence type="predicted"/>
<accession>A0ABY9KXT6</accession>
<evidence type="ECO:0000313" key="5">
    <source>
        <dbReference type="Proteomes" id="UP001180087"/>
    </source>
</evidence>
<dbReference type="Proteomes" id="UP001180087">
    <property type="component" value="Chromosome"/>
</dbReference>
<feature type="domain" description="SLH" evidence="3">
    <location>
        <begin position="31"/>
        <end position="94"/>
    </location>
</feature>
<keyword evidence="1 2" id="KW-0732">Signal</keyword>
<feature type="signal peptide" evidence="2">
    <location>
        <begin position="1"/>
        <end position="30"/>
    </location>
</feature>
<dbReference type="InterPro" id="IPR014755">
    <property type="entry name" value="Cu-Rt/internalin_Ig-like"/>
</dbReference>
<dbReference type="EMBL" id="CP129113">
    <property type="protein sequence ID" value="WLV24423.1"/>
    <property type="molecule type" value="Genomic_DNA"/>
</dbReference>
<sequence>MSSKKNLRKVALSTMAASAAVVAVAPAVSAADKSFSDVSTSNDHYGNINKLTSEGVISGYPDGTFKPYNSISRAQIAAIFTKALDLKVPEDLATALKDYKDINATSEYAKEIAAVTQAGIFKGNEQGKFNPYAPITREQMATVLVEGFQLKQFDKGEKVDVKLSNVSPSHRDNVQILANLGLTNQLKDYRPFEQVRRDSFTTFVVNTRDAVAPKIVELEAPAEITVDQGKTASLPETVKAKYDNDTTGDVKVKWDTTNLDTNKVGTYTVTGTVEGTDKTVDAKVVVRATEVTVESVKAINASEVEVTYNVDVDKDSAGDAANYNVEKNTGTTTAITVDDVKVTGKTALLRLATPLNPSDKFVVGVKDAVRSTDGLKLKAYSTPTMVFGDVTAPKLQKAALGDNGETLQFTFDKPVKTDVTLVKVDGLSLTDKSLEQFGTDEAGNYTYTVSVSASEKATVAKQGNHEVTLFDVSETSTTNPAVASVLNANYSVSDKTVSAPEVKAVTPLNGNKFFVEFNKPATLADSASLEVKKGNHTFTATEKNATITSVNSDAAQAYYKKGEYEKKPGYYVVITDNYNDASNNPLYAKGEDTVQLNVNVKNYKDSDGLIGSPYNGAVTLKKSTDKPAVAATVLDAAASSGKGAVYLDFDRAIQSTATNAPTTFQSTDVVVRDKDGVIVPSGDYSVSRADRTNTSGATTVANGRLAITFDGKTNNYAKDSAPFTVEVKADKVQYAPELGNVVDYQVAGAKNDKLTATVKATDADNFKYVQFKSKLADDTTDSITASADNAITIDYQQDMDASAADKSNYLLDGKALPTNATVDFIGDKSKVQIKLPAETVKEDSSYKLTISNSVKTKDGRYVVNNTVEQKSYEQLIGLKDNVSPQIEGKAIYVVPSKDATQSDKVKVTFSENVSVNGTATGKVKENFKFVLNSTDIAVTAVNAGDEQNELVLTLDRAININQAATVTVVKDSEGNINVKDGNSNKLVEGGKANITSNEKEVDAAKFATETTAVDSADQAVTQSTFSSALENTVDTQTAAEDAVKSLVDSAIASSGATASIKDVSFTAPTAGNAGSIKFKVEYSKGAVTKKSEEFTQAITAK</sequence>
<dbReference type="Pfam" id="PF00395">
    <property type="entry name" value="SLH"/>
    <property type="match status" value="2"/>
</dbReference>
<evidence type="ECO:0000256" key="1">
    <source>
        <dbReference type="ARBA" id="ARBA00022729"/>
    </source>
</evidence>
<dbReference type="InterPro" id="IPR011081">
    <property type="entry name" value="Big_4"/>
</dbReference>
<protein>
    <submittedName>
        <fullName evidence="4">S-layer homology domain-containing protein</fullName>
    </submittedName>
</protein>
<evidence type="ECO:0000259" key="3">
    <source>
        <dbReference type="PROSITE" id="PS51272"/>
    </source>
</evidence>
<feature type="domain" description="SLH" evidence="3">
    <location>
        <begin position="95"/>
        <end position="158"/>
    </location>
</feature>
<organism evidence="4 5">
    <name type="scientific">Aciduricibacillus chroicocephali</name>
    <dbReference type="NCBI Taxonomy" id="3054939"/>
    <lineage>
        <taxon>Bacteria</taxon>
        <taxon>Bacillati</taxon>
        <taxon>Bacillota</taxon>
        <taxon>Bacilli</taxon>
        <taxon>Bacillales</taxon>
        <taxon>Bacillaceae</taxon>
        <taxon>Aciduricibacillus</taxon>
    </lineage>
</organism>
<reference evidence="4" key="1">
    <citation type="submission" date="2023-06" db="EMBL/GenBank/DDBJ databases">
        <title>A Treasure from Seagulls: Isolation and Description of Aciduricobacillus qingdaonensis gen. nov., sp. nov., a Rare Obligately Uric Acid-utilizing Member in the Family Bacillaceae.</title>
        <authorList>
            <person name="Liu W."/>
            <person name="Wang B."/>
        </authorList>
    </citation>
    <scope>NUCLEOTIDE SEQUENCE</scope>
    <source>
        <strain evidence="4">44XB</strain>
    </source>
</reference>
<name>A0ABY9KXT6_9BACI</name>
<evidence type="ECO:0000256" key="2">
    <source>
        <dbReference type="SAM" id="SignalP"/>
    </source>
</evidence>